<evidence type="ECO:0000256" key="7">
    <source>
        <dbReference type="RuleBase" id="RU004296"/>
    </source>
</evidence>
<proteinExistence type="inferred from homology"/>
<evidence type="ECO:0000313" key="10">
    <source>
        <dbReference type="Proteomes" id="UP000008672"/>
    </source>
</evidence>
<dbReference type="EC" id="3.4.21.-" evidence="7"/>
<dbReference type="GO" id="GO:0006508">
    <property type="term" value="P:proteolysis"/>
    <property type="evidence" value="ECO:0007669"/>
    <property type="project" value="UniProtKB-KW"/>
</dbReference>
<keyword evidence="10" id="KW-1185">Reference proteome</keyword>
<keyword evidence="5 7" id="KW-0378">Hydrolase</keyword>
<dbReference type="PRINTS" id="PR00839">
    <property type="entry name" value="V8PROTEASE"/>
</dbReference>
<dbReference type="InterPro" id="IPR043504">
    <property type="entry name" value="Peptidase_S1_PA_chymotrypsin"/>
</dbReference>
<dbReference type="EMBL" id="AFYH01080844">
    <property type="status" value="NOT_ANNOTATED_CDS"/>
    <property type="molecule type" value="Genomic_DNA"/>
</dbReference>
<dbReference type="Ensembl" id="ENSLACT00000017311.1">
    <property type="protein sequence ID" value="ENSLACP00000017185.1"/>
    <property type="gene ID" value="ENSLACG00000015140.1"/>
</dbReference>
<evidence type="ECO:0000256" key="2">
    <source>
        <dbReference type="ARBA" id="ARBA00008764"/>
    </source>
</evidence>
<protein>
    <recommendedName>
        <fullName evidence="7">Serine protease</fullName>
        <ecNumber evidence="7">3.4.21.-</ecNumber>
    </recommendedName>
</protein>
<dbReference type="HOGENOM" id="CLU_055829_0_0_1"/>
<feature type="domain" description="Peptidase S1" evidence="8">
    <location>
        <begin position="143"/>
        <end position="273"/>
    </location>
</feature>
<dbReference type="PROSITE" id="PS00134">
    <property type="entry name" value="TRYPSIN_HIS"/>
    <property type="match status" value="1"/>
</dbReference>
<dbReference type="GO" id="GO:0004252">
    <property type="term" value="F:serine-type endopeptidase activity"/>
    <property type="evidence" value="ECO:0007669"/>
    <property type="project" value="InterPro"/>
</dbReference>
<dbReference type="AlphaFoldDB" id="H3B5L4"/>
<dbReference type="InParanoid" id="H3B5L4"/>
<name>H3B5L4_LATCH</name>
<evidence type="ECO:0000256" key="4">
    <source>
        <dbReference type="ARBA" id="ARBA00022729"/>
    </source>
</evidence>
<keyword evidence="4 7" id="KW-0732">Signal</keyword>
<accession>H3B5L4</accession>
<evidence type="ECO:0000256" key="1">
    <source>
        <dbReference type="ARBA" id="ARBA00007664"/>
    </source>
</evidence>
<sequence>SASTMIQLWSLLLFLCSCTQLPFSIASDGASWHNIPAFIPQSTLQLDKPQFSARAKLDLVTHCDKECARREAKLMPEDLKEHLSYETVYANGTRTFTTVSLNNFDGSTEPPKLRHGGKRRHKRQIYGMDGRFTIRGNRFLLDYPFSTTVKISTGCTGVLVSDRHILTAAHCIHDGKDYVKGAKKLKVGFLTPHKSGQNSTLPERIAIRWVRVRRTRVPKGWIRGPNDISMDYDYALLELRRPHNRPFMKISIAPPVEDMAGKRIHFSGYDSDRPGELVYRFCGIEDETAHLIYQHCDARPGASGSGVYGKVWDSTDEKWERKIIGVFSGHQWLEIDGEHHDYNVAVRVTSLKYAQICYWINGDHKYCQKD</sequence>
<feature type="chain" id="PRO_5006991656" description="Serine protease" evidence="7">
    <location>
        <begin position="27"/>
        <end position="370"/>
    </location>
</feature>
<evidence type="ECO:0000259" key="8">
    <source>
        <dbReference type="Pfam" id="PF00089"/>
    </source>
</evidence>
<dbReference type="PANTHER" id="PTHR15462">
    <property type="entry name" value="SERINE PROTEASE"/>
    <property type="match status" value="1"/>
</dbReference>
<feature type="signal peptide" evidence="7">
    <location>
        <begin position="1"/>
        <end position="26"/>
    </location>
</feature>
<dbReference type="InterPro" id="IPR008256">
    <property type="entry name" value="Peptidase_S1B"/>
</dbReference>
<dbReference type="InterPro" id="IPR009003">
    <property type="entry name" value="Peptidase_S1_PA"/>
</dbReference>
<gene>
    <name evidence="9" type="primary">LOC102354780</name>
</gene>
<dbReference type="Gene3D" id="2.40.10.10">
    <property type="entry name" value="Trypsin-like serine proteases"/>
    <property type="match status" value="2"/>
</dbReference>
<evidence type="ECO:0000313" key="9">
    <source>
        <dbReference type="Ensembl" id="ENSLACP00000017185.1"/>
    </source>
</evidence>
<dbReference type="SUPFAM" id="SSF50494">
    <property type="entry name" value="Trypsin-like serine proteases"/>
    <property type="match status" value="1"/>
</dbReference>
<dbReference type="Proteomes" id="UP000008672">
    <property type="component" value="Unassembled WGS sequence"/>
</dbReference>
<reference evidence="9" key="2">
    <citation type="submission" date="2025-08" db="UniProtKB">
        <authorList>
            <consortium name="Ensembl"/>
        </authorList>
    </citation>
    <scope>IDENTIFICATION</scope>
</reference>
<dbReference type="OMA" id="DGRFNIQ"/>
<evidence type="ECO:0000256" key="6">
    <source>
        <dbReference type="ARBA" id="ARBA00022825"/>
    </source>
</evidence>
<comment type="similarity">
    <text evidence="1">Belongs to the peptidase S1 family.</text>
</comment>
<dbReference type="InterPro" id="IPR001254">
    <property type="entry name" value="Trypsin_dom"/>
</dbReference>
<organism evidence="9 10">
    <name type="scientific">Latimeria chalumnae</name>
    <name type="common">Coelacanth</name>
    <dbReference type="NCBI Taxonomy" id="7897"/>
    <lineage>
        <taxon>Eukaryota</taxon>
        <taxon>Metazoa</taxon>
        <taxon>Chordata</taxon>
        <taxon>Craniata</taxon>
        <taxon>Vertebrata</taxon>
        <taxon>Euteleostomi</taxon>
        <taxon>Coelacanthiformes</taxon>
        <taxon>Coelacanthidae</taxon>
        <taxon>Latimeria</taxon>
    </lineage>
</organism>
<dbReference type="InterPro" id="IPR018114">
    <property type="entry name" value="TRYPSIN_HIS"/>
</dbReference>
<dbReference type="STRING" id="7897.ENSLACP00000017185"/>
<dbReference type="eggNOG" id="ENOG502QTW6">
    <property type="taxonomic scope" value="Eukaryota"/>
</dbReference>
<dbReference type="Pfam" id="PF00089">
    <property type="entry name" value="Trypsin"/>
    <property type="match status" value="1"/>
</dbReference>
<keyword evidence="3 7" id="KW-0645">Protease</keyword>
<evidence type="ECO:0000256" key="5">
    <source>
        <dbReference type="ARBA" id="ARBA00022801"/>
    </source>
</evidence>
<evidence type="ECO:0000256" key="3">
    <source>
        <dbReference type="ARBA" id="ARBA00022670"/>
    </source>
</evidence>
<keyword evidence="6 7" id="KW-0720">Serine protease</keyword>
<dbReference type="Bgee" id="ENSLACG00000015140">
    <property type="expression patterns" value="Expressed in pharyngeal gill and 6 other cell types or tissues"/>
</dbReference>
<reference evidence="9" key="3">
    <citation type="submission" date="2025-09" db="UniProtKB">
        <authorList>
            <consortium name="Ensembl"/>
        </authorList>
    </citation>
    <scope>IDENTIFICATION</scope>
</reference>
<comment type="similarity">
    <text evidence="2 7">Belongs to the peptidase S1B family.</text>
</comment>
<reference evidence="10" key="1">
    <citation type="submission" date="2011-08" db="EMBL/GenBank/DDBJ databases">
        <title>The draft genome of Latimeria chalumnae.</title>
        <authorList>
            <person name="Di Palma F."/>
            <person name="Alfoldi J."/>
            <person name="Johnson J."/>
            <person name="Berlin A."/>
            <person name="Gnerre S."/>
            <person name="Jaffe D."/>
            <person name="MacCallum I."/>
            <person name="Young S."/>
            <person name="Walker B.J."/>
            <person name="Lander E."/>
            <person name="Lindblad-Toh K."/>
        </authorList>
    </citation>
    <scope>NUCLEOTIDE SEQUENCE [LARGE SCALE GENOMIC DNA]</scope>
    <source>
        <strain evidence="10">Wild caught</strain>
    </source>
</reference>
<dbReference type="PANTHER" id="PTHR15462:SF9">
    <property type="entry name" value="SERINE PROTEASE"/>
    <property type="match status" value="1"/>
</dbReference>
<dbReference type="GeneTree" id="ENSGT00390000000155"/>
<dbReference type="InterPro" id="IPR050966">
    <property type="entry name" value="Glutamyl_endopeptidase"/>
</dbReference>